<protein>
    <submittedName>
        <fullName evidence="1">Uncharacterized protein</fullName>
    </submittedName>
</protein>
<sequence>MSNYFCINKSGKSVPVYSDTDKKNKIGTIYNREAFGYNRNWGGDDYFCQIVFRNSKGSLSAGFIIDPPNGALTNCTDYPYGNATINGKSYKTFIMRSSKTVYTAGGSRWGAVAANCRVACQTAMAGDSHPEWKGINYVESSKGGWVAVTGDGLSYGFVDAGLSTASDYNSIPMYGSW</sequence>
<dbReference type="AlphaFoldDB" id="A0A3E2N3W0"/>
<gene>
    <name evidence="1" type="ORF">DS742_27790</name>
</gene>
<dbReference type="OrthoDB" id="1775172at2"/>
<dbReference type="EMBL" id="QOHO01000126">
    <property type="protein sequence ID" value="RFZ75687.1"/>
    <property type="molecule type" value="Genomic_DNA"/>
</dbReference>
<comment type="caution">
    <text evidence="1">The sequence shown here is derived from an EMBL/GenBank/DDBJ whole genome shotgun (WGS) entry which is preliminary data.</text>
</comment>
<accession>A0A3E2N3W0</accession>
<reference evidence="1 2" key="1">
    <citation type="submission" date="2018-07" db="EMBL/GenBank/DDBJ databases">
        <title>New species, Clostridium PI-S10-A1B.</title>
        <authorList>
            <person name="Krishna G."/>
            <person name="Summeta K."/>
            <person name="Shikha S."/>
            <person name="Prabhu P.B."/>
            <person name="Suresh K."/>
        </authorList>
    </citation>
    <scope>NUCLEOTIDE SEQUENCE [LARGE SCALE GENOMIC DNA]</scope>
    <source>
        <strain evidence="1 2">PI-S10-A1B</strain>
    </source>
</reference>
<name>A0A3E2N3W0_9FIRM</name>
<dbReference type="Proteomes" id="UP000260680">
    <property type="component" value="Unassembled WGS sequence"/>
</dbReference>
<proteinExistence type="predicted"/>
<organism evidence="1 2">
    <name type="scientific">Lacrimispora amygdalina</name>
    <dbReference type="NCBI Taxonomy" id="253257"/>
    <lineage>
        <taxon>Bacteria</taxon>
        <taxon>Bacillati</taxon>
        <taxon>Bacillota</taxon>
        <taxon>Clostridia</taxon>
        <taxon>Lachnospirales</taxon>
        <taxon>Lachnospiraceae</taxon>
        <taxon>Lacrimispora</taxon>
    </lineage>
</organism>
<dbReference type="RefSeq" id="WP_117420150.1">
    <property type="nucleotide sequence ID" value="NZ_QOHO01000126.1"/>
</dbReference>
<evidence type="ECO:0000313" key="1">
    <source>
        <dbReference type="EMBL" id="RFZ75687.1"/>
    </source>
</evidence>
<evidence type="ECO:0000313" key="2">
    <source>
        <dbReference type="Proteomes" id="UP000260680"/>
    </source>
</evidence>